<dbReference type="InterPro" id="IPR024080">
    <property type="entry name" value="Neurolysin/TOP_N"/>
</dbReference>
<protein>
    <recommendedName>
        <fullName evidence="8">oligopeptidase A</fullName>
        <ecNumber evidence="8">3.4.24.70</ecNumber>
    </recommendedName>
</protein>
<dbReference type="Pfam" id="PF01432">
    <property type="entry name" value="Peptidase_M3"/>
    <property type="match status" value="1"/>
</dbReference>
<evidence type="ECO:0000259" key="10">
    <source>
        <dbReference type="Pfam" id="PF01432"/>
    </source>
</evidence>
<keyword evidence="5 9" id="KW-0862">Zinc</keyword>
<comment type="cofactor">
    <cofactor evidence="9">
        <name>Zn(2+)</name>
        <dbReference type="ChEBI" id="CHEBI:29105"/>
    </cofactor>
    <text evidence="9">Binds 1 zinc ion.</text>
</comment>
<dbReference type="Pfam" id="PF19310">
    <property type="entry name" value="TOP_N"/>
    <property type="match status" value="1"/>
</dbReference>
<dbReference type="CDD" id="cd06456">
    <property type="entry name" value="M3A_DCP"/>
    <property type="match status" value="1"/>
</dbReference>
<keyword evidence="6 9" id="KW-0482">Metalloprotease</keyword>
<dbReference type="EMBL" id="CP000155">
    <property type="protein sequence ID" value="ABC26965.1"/>
    <property type="molecule type" value="Genomic_DNA"/>
</dbReference>
<dbReference type="SUPFAM" id="SSF55486">
    <property type="entry name" value="Metalloproteases ('zincins'), catalytic domain"/>
    <property type="match status" value="1"/>
</dbReference>
<dbReference type="EC" id="3.4.24.70" evidence="8"/>
<comment type="similarity">
    <text evidence="1 9">Belongs to the peptidase M3 family.</text>
</comment>
<dbReference type="GO" id="GO:0006508">
    <property type="term" value="P:proteolysis"/>
    <property type="evidence" value="ECO:0007669"/>
    <property type="project" value="UniProtKB-KW"/>
</dbReference>
<dbReference type="PANTHER" id="PTHR43660:SF1">
    <property type="entry name" value="DIPEPTIDYL CARBOXYPEPTIDASE"/>
    <property type="match status" value="1"/>
</dbReference>
<evidence type="ECO:0000256" key="1">
    <source>
        <dbReference type="ARBA" id="ARBA00006040"/>
    </source>
</evidence>
<dbReference type="InterPro" id="IPR045090">
    <property type="entry name" value="Pept_M3A_M3B"/>
</dbReference>
<feature type="domain" description="Oligopeptidase A N-terminal" evidence="11">
    <location>
        <begin position="26"/>
        <end position="148"/>
    </location>
</feature>
<evidence type="ECO:0000256" key="8">
    <source>
        <dbReference type="ARBA" id="ARBA00026100"/>
    </source>
</evidence>
<dbReference type="Gene3D" id="1.20.1050.40">
    <property type="entry name" value="Endopeptidase. Chain P, domain 1"/>
    <property type="match status" value="1"/>
</dbReference>
<evidence type="ECO:0000313" key="12">
    <source>
        <dbReference type="EMBL" id="ABC26965.1"/>
    </source>
</evidence>
<organism evidence="12 13">
    <name type="scientific">Hahella chejuensis (strain KCTC 2396)</name>
    <dbReference type="NCBI Taxonomy" id="349521"/>
    <lineage>
        <taxon>Bacteria</taxon>
        <taxon>Pseudomonadati</taxon>
        <taxon>Pseudomonadota</taxon>
        <taxon>Gammaproteobacteria</taxon>
        <taxon>Oceanospirillales</taxon>
        <taxon>Hahellaceae</taxon>
        <taxon>Hahella</taxon>
    </lineage>
</organism>
<evidence type="ECO:0000256" key="2">
    <source>
        <dbReference type="ARBA" id="ARBA00022670"/>
    </source>
</evidence>
<comment type="catalytic activity">
    <reaction evidence="7">
        <text>Hydrolysis of oligopeptides, with broad specificity. Gly or Ala commonly occur as P1 or P1' residues, but more distant residues are also important, as is shown by the fact that Z-Gly-Pro-Gly-|-Gly-Pro-Ala is cleaved, but not Z-(Gly)(5).</text>
        <dbReference type="EC" id="3.4.24.70"/>
    </reaction>
</comment>
<dbReference type="MEROPS" id="M03.004"/>
<reference evidence="12 13" key="1">
    <citation type="journal article" date="2005" name="Nucleic Acids Res.">
        <title>Genomic blueprint of Hahella chejuensis, a marine microbe producing an algicidal agent.</title>
        <authorList>
            <person name="Jeong H."/>
            <person name="Yim J.H."/>
            <person name="Lee C."/>
            <person name="Choi S.-H."/>
            <person name="Park Y.K."/>
            <person name="Yoon S.H."/>
            <person name="Hur C.-G."/>
            <person name="Kang H.-Y."/>
            <person name="Kim D."/>
            <person name="Lee H.H."/>
            <person name="Park K.H."/>
            <person name="Park S.-H."/>
            <person name="Park H.-S."/>
            <person name="Lee H.K."/>
            <person name="Oh T.K."/>
            <person name="Kim J.F."/>
        </authorList>
    </citation>
    <scope>NUCLEOTIDE SEQUENCE [LARGE SCALE GENOMIC DNA]</scope>
    <source>
        <strain evidence="12 13">KCTC 2396</strain>
    </source>
</reference>
<dbReference type="STRING" id="349521.HCH_00043"/>
<keyword evidence="13" id="KW-1185">Reference proteome</keyword>
<gene>
    <name evidence="12" type="primary">prlC</name>
    <name evidence="12" type="ordered locus">HCH_00043</name>
</gene>
<dbReference type="Proteomes" id="UP000000238">
    <property type="component" value="Chromosome"/>
</dbReference>
<evidence type="ECO:0000256" key="4">
    <source>
        <dbReference type="ARBA" id="ARBA00022801"/>
    </source>
</evidence>
<dbReference type="HOGENOM" id="CLU_001805_4_1_6"/>
<evidence type="ECO:0000256" key="6">
    <source>
        <dbReference type="ARBA" id="ARBA00023049"/>
    </source>
</evidence>
<dbReference type="PANTHER" id="PTHR43660">
    <property type="entry name" value="DIPEPTIDYL CARBOXYPEPTIDASE"/>
    <property type="match status" value="1"/>
</dbReference>
<evidence type="ECO:0000256" key="3">
    <source>
        <dbReference type="ARBA" id="ARBA00022723"/>
    </source>
</evidence>
<evidence type="ECO:0000313" key="13">
    <source>
        <dbReference type="Proteomes" id="UP000000238"/>
    </source>
</evidence>
<dbReference type="KEGG" id="hch:HCH_00043"/>
<evidence type="ECO:0000256" key="5">
    <source>
        <dbReference type="ARBA" id="ARBA00022833"/>
    </source>
</evidence>
<dbReference type="FunFam" id="3.40.390.10:FF:000009">
    <property type="entry name" value="Oligopeptidase A"/>
    <property type="match status" value="1"/>
</dbReference>
<dbReference type="InterPro" id="IPR034005">
    <property type="entry name" value="M3A_DCP"/>
</dbReference>
<dbReference type="InterPro" id="IPR024077">
    <property type="entry name" value="Neurolysin/TOP_dom2"/>
</dbReference>
<dbReference type="AlphaFoldDB" id="Q2SQV9"/>
<dbReference type="Gene3D" id="3.40.390.10">
    <property type="entry name" value="Collagenase (Catalytic Domain)"/>
    <property type="match status" value="1"/>
</dbReference>
<sequence length="677" mass="77158">MTNPLLADTALPPFSQIRAEHVKEAMDKLLAENRKRIVDLAAQPAFNWDNLAQQMDNMSDKLNHVWSPVSHLNSVLNSETLREAYNACIPELSRYGTEIGQNKALYDAYHAIKESEEFSSLSEAQRKSIDNTLRDFHLAGVDLPEDKKARYMEISQRLAELGSKFSDNVLDATQAWTKHITDADLLKGMPDSALAGARQAAKSRDKEGYVLTLDFPSFYAVMTYCENRELRQEMYEAYNTRASEQGPYAGRWDNSDVMKEILVLRLEKARLLGFNTYAEYSLATKMARTPDEVLGFLNELAEKSVAVARQEFEELKAFAKEQGQDELQSWDVSFYSEKLRHHRYAVSQEELKPYFPASKVINGMFAVVQRLFGVTLDEVAEFDRYHPDVRYFKVRRDGEEIASIYMDLFARENKRGGAWMADYAVRRRLDDGSVQKPVAFITCNFAPATEEHPALLTHDEVTTLFHEFGHALHHMLTTVDCNDVSGINGVPWDAVELPSQFLENWCWEEEALALISGHYQSGEPLPKELLEKMLAAKNFQSGMLMVRQLEFALFDFRLHHEYDGSEGFAIQQVLDEVRDKVAVIKPPAFNRFQHSFSHIFAGGYAAGYYSYKWAEVLAADAFSLFEENGVFDPETGRRFLHSILEKGGSREPMDLFIEFRGRPPEVEALLRQSGIAA</sequence>
<dbReference type="Gene3D" id="1.10.1370.10">
    <property type="entry name" value="Neurolysin, domain 3"/>
    <property type="match status" value="1"/>
</dbReference>
<evidence type="ECO:0000259" key="11">
    <source>
        <dbReference type="Pfam" id="PF19310"/>
    </source>
</evidence>
<dbReference type="RefSeq" id="WP_011394042.1">
    <property type="nucleotide sequence ID" value="NC_007645.1"/>
</dbReference>
<dbReference type="InterPro" id="IPR024079">
    <property type="entry name" value="MetalloPept_cat_dom_sf"/>
</dbReference>
<evidence type="ECO:0000256" key="7">
    <source>
        <dbReference type="ARBA" id="ARBA00024603"/>
    </source>
</evidence>
<dbReference type="eggNOG" id="COG0339">
    <property type="taxonomic scope" value="Bacteria"/>
</dbReference>
<dbReference type="GO" id="GO:0005829">
    <property type="term" value="C:cytosol"/>
    <property type="evidence" value="ECO:0007669"/>
    <property type="project" value="UniProtKB-ARBA"/>
</dbReference>
<dbReference type="InterPro" id="IPR045666">
    <property type="entry name" value="OpdA_N"/>
</dbReference>
<dbReference type="OrthoDB" id="9773538at2"/>
<keyword evidence="2 9" id="KW-0645">Protease</keyword>
<accession>Q2SQV9</accession>
<dbReference type="NCBIfam" id="NF008159">
    <property type="entry name" value="PRK10911.1"/>
    <property type="match status" value="1"/>
</dbReference>
<keyword evidence="3 9" id="KW-0479">Metal-binding</keyword>
<dbReference type="GO" id="GO:0046872">
    <property type="term" value="F:metal ion binding"/>
    <property type="evidence" value="ECO:0007669"/>
    <property type="project" value="UniProtKB-UniRule"/>
</dbReference>
<keyword evidence="4 9" id="KW-0378">Hydrolase</keyword>
<name>Q2SQV9_HAHCH</name>
<feature type="domain" description="Peptidase M3A/M3B catalytic" evidence="10">
    <location>
        <begin position="221"/>
        <end position="674"/>
    </location>
</feature>
<evidence type="ECO:0000256" key="9">
    <source>
        <dbReference type="RuleBase" id="RU003435"/>
    </source>
</evidence>
<dbReference type="InterPro" id="IPR001567">
    <property type="entry name" value="Pept_M3A_M3B_dom"/>
</dbReference>
<dbReference type="GO" id="GO:0004222">
    <property type="term" value="F:metalloendopeptidase activity"/>
    <property type="evidence" value="ECO:0007669"/>
    <property type="project" value="UniProtKB-EC"/>
</dbReference>
<proteinExistence type="inferred from homology"/>